<dbReference type="SUPFAM" id="SSF52540">
    <property type="entry name" value="P-loop containing nucleoside triphosphate hydrolases"/>
    <property type="match status" value="1"/>
</dbReference>
<dbReference type="GO" id="GO:0046316">
    <property type="term" value="F:gluconokinase activity"/>
    <property type="evidence" value="ECO:0007669"/>
    <property type="project" value="UniProtKB-EC"/>
</dbReference>
<evidence type="ECO:0000256" key="9">
    <source>
        <dbReference type="RuleBase" id="RU363066"/>
    </source>
</evidence>
<dbReference type="Proteomes" id="UP000515788">
    <property type="component" value="Chromosome 8"/>
</dbReference>
<dbReference type="OrthoDB" id="275177at2759"/>
<dbReference type="PANTHER" id="PTHR43442:SF3">
    <property type="entry name" value="GLUCONOKINASE-RELATED"/>
    <property type="match status" value="1"/>
</dbReference>
<keyword evidence="7 9" id="KW-0067">ATP-binding</keyword>
<dbReference type="GO" id="GO:0005524">
    <property type="term" value="F:ATP binding"/>
    <property type="evidence" value="ECO:0007669"/>
    <property type="project" value="UniProtKB-KW"/>
</dbReference>
<keyword evidence="6 9" id="KW-0418">Kinase</keyword>
<comment type="similarity">
    <text evidence="2 9">Belongs to the gluconokinase GntK/GntV family.</text>
</comment>
<evidence type="ECO:0000256" key="8">
    <source>
        <dbReference type="ARBA" id="ARBA00048090"/>
    </source>
</evidence>
<evidence type="ECO:0000259" key="10">
    <source>
        <dbReference type="Pfam" id="PF01583"/>
    </source>
</evidence>
<dbReference type="GO" id="GO:0005975">
    <property type="term" value="P:carbohydrate metabolic process"/>
    <property type="evidence" value="ECO:0007669"/>
    <property type="project" value="InterPro"/>
</dbReference>
<evidence type="ECO:0000256" key="2">
    <source>
        <dbReference type="ARBA" id="ARBA00008420"/>
    </source>
</evidence>
<keyword evidence="5 9" id="KW-0547">Nucleotide-binding</keyword>
<evidence type="ECO:0000256" key="4">
    <source>
        <dbReference type="ARBA" id="ARBA00022679"/>
    </source>
</evidence>
<evidence type="ECO:0000256" key="3">
    <source>
        <dbReference type="ARBA" id="ARBA00012054"/>
    </source>
</evidence>
<dbReference type="Pfam" id="PF01583">
    <property type="entry name" value="APS_kinase"/>
    <property type="match status" value="1"/>
</dbReference>
<feature type="domain" description="APS kinase" evidence="10">
    <location>
        <begin position="4"/>
        <end position="122"/>
    </location>
</feature>
<dbReference type="CDD" id="cd02021">
    <property type="entry name" value="GntK"/>
    <property type="match status" value="1"/>
</dbReference>
<comment type="pathway">
    <text evidence="1 9">Carbohydrate acid metabolism; D-gluconate degradation.</text>
</comment>
<dbReference type="PANTHER" id="PTHR43442">
    <property type="entry name" value="GLUCONOKINASE-RELATED"/>
    <property type="match status" value="1"/>
</dbReference>
<evidence type="ECO:0000256" key="7">
    <source>
        <dbReference type="ARBA" id="ARBA00022840"/>
    </source>
</evidence>
<dbReference type="GO" id="GO:0005737">
    <property type="term" value="C:cytoplasm"/>
    <property type="evidence" value="ECO:0007669"/>
    <property type="project" value="TreeGrafter"/>
</dbReference>
<name>A0A7G3ZMQ1_9SACH</name>
<comment type="catalytic activity">
    <reaction evidence="8 9">
        <text>D-gluconate + ATP = 6-phospho-D-gluconate + ADP + H(+)</text>
        <dbReference type="Rhea" id="RHEA:19433"/>
        <dbReference type="ChEBI" id="CHEBI:15378"/>
        <dbReference type="ChEBI" id="CHEBI:18391"/>
        <dbReference type="ChEBI" id="CHEBI:30616"/>
        <dbReference type="ChEBI" id="CHEBI:58759"/>
        <dbReference type="ChEBI" id="CHEBI:456216"/>
        <dbReference type="EC" id="2.7.1.12"/>
    </reaction>
</comment>
<dbReference type="NCBIfam" id="TIGR01313">
    <property type="entry name" value="therm_gnt_kin"/>
    <property type="match status" value="1"/>
</dbReference>
<evidence type="ECO:0000256" key="5">
    <source>
        <dbReference type="ARBA" id="ARBA00022741"/>
    </source>
</evidence>
<dbReference type="InterPro" id="IPR006001">
    <property type="entry name" value="Therm_gnt_kin"/>
</dbReference>
<dbReference type="InterPro" id="IPR027417">
    <property type="entry name" value="P-loop_NTPase"/>
</dbReference>
<reference evidence="11 12" key="1">
    <citation type="submission" date="2020-06" db="EMBL/GenBank/DDBJ databases">
        <title>The yeast mating-type switching endonuclease HO is a domesticated member of an unorthodox homing genetic element family.</title>
        <authorList>
            <person name="Coughlan A.Y."/>
            <person name="Lombardi L."/>
            <person name="Braun-Galleani S."/>
            <person name="Martos A.R."/>
            <person name="Galeote V."/>
            <person name="Bigey F."/>
            <person name="Dequin S."/>
            <person name="Byrne K.P."/>
            <person name="Wolfe K.H."/>
        </authorList>
    </citation>
    <scope>NUCLEOTIDE SEQUENCE [LARGE SCALE GENOMIC DNA]</scope>
    <source>
        <strain evidence="11 12">CBS764</strain>
    </source>
</reference>
<keyword evidence="12" id="KW-1185">Reference proteome</keyword>
<dbReference type="RefSeq" id="XP_037141461.1">
    <property type="nucleotide sequence ID" value="XM_037285565.1"/>
</dbReference>
<sequence>MVPKVLVLAGTAGTGKSSVAAILLKHYTEDYPELEFLEGDLLHPESNVLKMKEGIPLQDDDRWDWLRQVSKQSSESAQKHGLCIVTCSSLKKKYRELIRTTSPEANFYFLFLYAQKAVILQRLESREGHFMKANMMQSQFRDLELPNCAEESHCKIVHVDGKNFDQVEKEVLKDVQELFSS</sequence>
<dbReference type="UniPathway" id="UPA00792"/>
<organism evidence="11 12">
    <name type="scientific">Torulaspora globosa</name>
    <dbReference type="NCBI Taxonomy" id="48254"/>
    <lineage>
        <taxon>Eukaryota</taxon>
        <taxon>Fungi</taxon>
        <taxon>Dikarya</taxon>
        <taxon>Ascomycota</taxon>
        <taxon>Saccharomycotina</taxon>
        <taxon>Saccharomycetes</taxon>
        <taxon>Saccharomycetales</taxon>
        <taxon>Saccharomycetaceae</taxon>
        <taxon>Torulaspora</taxon>
    </lineage>
</organism>
<dbReference type="InterPro" id="IPR059117">
    <property type="entry name" value="APS_kinase_dom"/>
</dbReference>
<dbReference type="KEGG" id="tgb:HG536_0H01620"/>
<evidence type="ECO:0000313" key="11">
    <source>
        <dbReference type="EMBL" id="QLL34787.1"/>
    </source>
</evidence>
<accession>A0A7G3ZMQ1</accession>
<dbReference type="AlphaFoldDB" id="A0A7G3ZMQ1"/>
<evidence type="ECO:0000256" key="6">
    <source>
        <dbReference type="ARBA" id="ARBA00022777"/>
    </source>
</evidence>
<dbReference type="EC" id="2.7.1.12" evidence="3 9"/>
<evidence type="ECO:0000256" key="1">
    <source>
        <dbReference type="ARBA" id="ARBA00004875"/>
    </source>
</evidence>
<dbReference type="GeneID" id="59328053"/>
<evidence type="ECO:0000313" key="12">
    <source>
        <dbReference type="Proteomes" id="UP000515788"/>
    </source>
</evidence>
<keyword evidence="4 9" id="KW-0808">Transferase</keyword>
<dbReference type="Gene3D" id="3.40.50.300">
    <property type="entry name" value="P-loop containing nucleotide triphosphate hydrolases"/>
    <property type="match status" value="1"/>
</dbReference>
<proteinExistence type="inferred from homology"/>
<dbReference type="EMBL" id="CP059253">
    <property type="protein sequence ID" value="QLL34787.1"/>
    <property type="molecule type" value="Genomic_DNA"/>
</dbReference>
<gene>
    <name evidence="11" type="ORF">HG536_0H01620</name>
</gene>
<protein>
    <recommendedName>
        <fullName evidence="3 9">Gluconokinase</fullName>
        <ecNumber evidence="3 9">2.7.1.12</ecNumber>
    </recommendedName>
</protein>